<feature type="transmembrane region" description="Helical" evidence="2">
    <location>
        <begin position="64"/>
        <end position="84"/>
    </location>
</feature>
<dbReference type="RefSeq" id="XP_002296587.1">
    <property type="nucleotide sequence ID" value="XM_002296551.1"/>
</dbReference>
<evidence type="ECO:0000256" key="2">
    <source>
        <dbReference type="SAM" id="Phobius"/>
    </source>
</evidence>
<dbReference type="Proteomes" id="UP000001449">
    <property type="component" value="Chromosome 11"/>
</dbReference>
<name>B8LC15_THAPS</name>
<dbReference type="InParanoid" id="B8LC15"/>
<reference evidence="3 4" key="2">
    <citation type="journal article" date="2008" name="Nature">
        <title>The Phaeodactylum genome reveals the evolutionary history of diatom genomes.</title>
        <authorList>
            <person name="Bowler C."/>
            <person name="Allen A.E."/>
            <person name="Badger J.H."/>
            <person name="Grimwood J."/>
            <person name="Jabbari K."/>
            <person name="Kuo A."/>
            <person name="Maheswari U."/>
            <person name="Martens C."/>
            <person name="Maumus F."/>
            <person name="Otillar R.P."/>
            <person name="Rayko E."/>
            <person name="Salamov A."/>
            <person name="Vandepoele K."/>
            <person name="Beszteri B."/>
            <person name="Gruber A."/>
            <person name="Heijde M."/>
            <person name="Katinka M."/>
            <person name="Mock T."/>
            <person name="Valentin K."/>
            <person name="Verret F."/>
            <person name="Berges J.A."/>
            <person name="Brownlee C."/>
            <person name="Cadoret J.P."/>
            <person name="Chiovitti A."/>
            <person name="Choi C.J."/>
            <person name="Coesel S."/>
            <person name="De Martino A."/>
            <person name="Detter J.C."/>
            <person name="Durkin C."/>
            <person name="Falciatore A."/>
            <person name="Fournet J."/>
            <person name="Haruta M."/>
            <person name="Huysman M.J."/>
            <person name="Jenkins B.D."/>
            <person name="Jiroutova K."/>
            <person name="Jorgensen R.E."/>
            <person name="Joubert Y."/>
            <person name="Kaplan A."/>
            <person name="Kroger N."/>
            <person name="Kroth P.G."/>
            <person name="La Roche J."/>
            <person name="Lindquist E."/>
            <person name="Lommer M."/>
            <person name="Martin-Jezequel V."/>
            <person name="Lopez P.J."/>
            <person name="Lucas S."/>
            <person name="Mangogna M."/>
            <person name="McGinnis K."/>
            <person name="Medlin L.K."/>
            <person name="Montsant A."/>
            <person name="Oudot-Le Secq M.P."/>
            <person name="Napoli C."/>
            <person name="Obornik M."/>
            <person name="Parker M.S."/>
            <person name="Petit J.L."/>
            <person name="Porcel B.M."/>
            <person name="Poulsen N."/>
            <person name="Robison M."/>
            <person name="Rychlewski L."/>
            <person name="Rynearson T.A."/>
            <person name="Schmutz J."/>
            <person name="Shapiro H."/>
            <person name="Siaut M."/>
            <person name="Stanley M."/>
            <person name="Sussman M.R."/>
            <person name="Taylor A.R."/>
            <person name="Vardi A."/>
            <person name="von Dassow P."/>
            <person name="Vyverman W."/>
            <person name="Willis A."/>
            <person name="Wyrwicz L.S."/>
            <person name="Rokhsar D.S."/>
            <person name="Weissenbach J."/>
            <person name="Armbrust E.V."/>
            <person name="Green B.R."/>
            <person name="Van de Peer Y."/>
            <person name="Grigoriev I.V."/>
        </authorList>
    </citation>
    <scope>NUCLEOTIDE SEQUENCE [LARGE SCALE GENOMIC DNA]</scope>
    <source>
        <strain evidence="3 4">CCMP1335</strain>
    </source>
</reference>
<organism evidence="3 4">
    <name type="scientific">Thalassiosira pseudonana</name>
    <name type="common">Marine diatom</name>
    <name type="synonym">Cyclotella nana</name>
    <dbReference type="NCBI Taxonomy" id="35128"/>
    <lineage>
        <taxon>Eukaryota</taxon>
        <taxon>Sar</taxon>
        <taxon>Stramenopiles</taxon>
        <taxon>Ochrophyta</taxon>
        <taxon>Bacillariophyta</taxon>
        <taxon>Coscinodiscophyceae</taxon>
        <taxon>Thalassiosirophycidae</taxon>
        <taxon>Thalassiosirales</taxon>
        <taxon>Thalassiosiraceae</taxon>
        <taxon>Thalassiosira</taxon>
    </lineage>
</organism>
<dbReference type="GeneID" id="7443318"/>
<evidence type="ECO:0000313" key="3">
    <source>
        <dbReference type="EMBL" id="EED87283.1"/>
    </source>
</evidence>
<evidence type="ECO:0000313" key="4">
    <source>
        <dbReference type="Proteomes" id="UP000001449"/>
    </source>
</evidence>
<dbReference type="PaxDb" id="35128-Thaps8784"/>
<feature type="region of interest" description="Disordered" evidence="1">
    <location>
        <begin position="468"/>
        <end position="498"/>
    </location>
</feature>
<evidence type="ECO:0000256" key="1">
    <source>
        <dbReference type="SAM" id="MobiDB-lite"/>
    </source>
</evidence>
<dbReference type="eggNOG" id="ENOG502SSKG">
    <property type="taxonomic scope" value="Eukaryota"/>
</dbReference>
<feature type="compositionally biased region" description="Low complexity" evidence="1">
    <location>
        <begin position="10"/>
        <end position="19"/>
    </location>
</feature>
<accession>B8LC15</accession>
<reference evidence="3 4" key="1">
    <citation type="journal article" date="2004" name="Science">
        <title>The genome of the diatom Thalassiosira pseudonana: ecology, evolution, and metabolism.</title>
        <authorList>
            <person name="Armbrust E.V."/>
            <person name="Berges J.A."/>
            <person name="Bowler C."/>
            <person name="Green B.R."/>
            <person name="Martinez D."/>
            <person name="Putnam N.H."/>
            <person name="Zhou S."/>
            <person name="Allen A.E."/>
            <person name="Apt K.E."/>
            <person name="Bechner M."/>
            <person name="Brzezinski M.A."/>
            <person name="Chaal B.K."/>
            <person name="Chiovitti A."/>
            <person name="Davis A.K."/>
            <person name="Demarest M.S."/>
            <person name="Detter J.C."/>
            <person name="Glavina T."/>
            <person name="Goodstein D."/>
            <person name="Hadi M.Z."/>
            <person name="Hellsten U."/>
            <person name="Hildebrand M."/>
            <person name="Jenkins B.D."/>
            <person name="Jurka J."/>
            <person name="Kapitonov V.V."/>
            <person name="Kroger N."/>
            <person name="Lau W.W."/>
            <person name="Lane T.W."/>
            <person name="Larimer F.W."/>
            <person name="Lippmeier J.C."/>
            <person name="Lucas S."/>
            <person name="Medina M."/>
            <person name="Montsant A."/>
            <person name="Obornik M."/>
            <person name="Parker M.S."/>
            <person name="Palenik B."/>
            <person name="Pazour G.J."/>
            <person name="Richardson P.M."/>
            <person name="Rynearson T.A."/>
            <person name="Saito M.A."/>
            <person name="Schwartz D.C."/>
            <person name="Thamatrakoln K."/>
            <person name="Valentin K."/>
            <person name="Vardi A."/>
            <person name="Wilkerson F.P."/>
            <person name="Rokhsar D.S."/>
        </authorList>
    </citation>
    <scope>NUCLEOTIDE SEQUENCE [LARGE SCALE GENOMIC DNA]</scope>
    <source>
        <strain evidence="3 4">CCMP1335</strain>
    </source>
</reference>
<gene>
    <name evidence="3" type="ORF">THAPSDRAFT_8784</name>
</gene>
<dbReference type="EMBL" id="DS999415">
    <property type="protein sequence ID" value="EED87283.1"/>
    <property type="molecule type" value="Genomic_DNA"/>
</dbReference>
<keyword evidence="4" id="KW-1185">Reference proteome</keyword>
<sequence length="498" mass="55674">MGGGKRNRHNNPNNSGNKHYTSGHHKHNAKSRDHQPDSEEEWDEESLDFCQRFFGDPLFSNLNVALLFLLATFLPMIVWIPHFASEYKRLRQIQYEEEERLMRMRKSREDLQQRQQQGQGGQRKKSALDDFGPTRALPNGQVVYDYKPYLESKNKATHQNIQTPPLNDDITILQEDVFGFGKSSLVKLSDHDERSGGEVHTGFDERYDNYHPGQASVLPTICPDGVTMGYDNWFTLRDAISEANAMAAEDFLRWNEYLVQSAKNKSTEPPVFREPEPFVICPGVKLNHKSPYRTFSLFSFISALSSILPYNNMFTNQRLTSTRTISKSKSKLSPIFVNAEDITIECDRCTVDLPGTHFAFGPHAKNVLIKGVTFRGATTSSCTFHQHGADVSFEDCFWLYNSGGVVNNGKNAPLANINANEGILNNNGVTAGAVADLNSTSTVRFYRCVMDDQKQRPKRTNVGAGVANVPGMNPPAGHVQQNNNNGGGSTGSSLSIRN</sequence>
<feature type="region of interest" description="Disordered" evidence="1">
    <location>
        <begin position="1"/>
        <end position="42"/>
    </location>
</feature>
<proteinExistence type="predicted"/>
<keyword evidence="2" id="KW-0812">Transmembrane</keyword>
<dbReference type="AlphaFoldDB" id="B8LC15"/>
<dbReference type="OMA" id="FGPHAKN"/>
<dbReference type="HOGENOM" id="CLU_548051_0_0_1"/>
<dbReference type="KEGG" id="tps:THAPSDRAFT_8784"/>
<keyword evidence="2" id="KW-0472">Membrane</keyword>
<protein>
    <submittedName>
        <fullName evidence="3">Uncharacterized protein</fullName>
    </submittedName>
</protein>
<keyword evidence="2" id="KW-1133">Transmembrane helix</keyword>
<feature type="region of interest" description="Disordered" evidence="1">
    <location>
        <begin position="104"/>
        <end position="134"/>
    </location>
</feature>